<evidence type="ECO:0000256" key="8">
    <source>
        <dbReference type="PIRNR" id="PIRNR018293"/>
    </source>
</evidence>
<dbReference type="InterPro" id="IPR024096">
    <property type="entry name" value="NO_sig/Golgi_transp_ligand-bd"/>
</dbReference>
<reference evidence="9 10" key="1">
    <citation type="journal article" date="2018" name="MBio">
        <title>Comparative Genomics Reveals the Core Gene Toolbox for the Fungus-Insect Symbiosis.</title>
        <authorList>
            <person name="Wang Y."/>
            <person name="Stata M."/>
            <person name="Wang W."/>
            <person name="Stajich J.E."/>
            <person name="White M.M."/>
            <person name="Moncalvo J.M."/>
        </authorList>
    </citation>
    <scope>NUCLEOTIDE SEQUENCE [LARGE SCALE GENOMIC DNA]</scope>
    <source>
        <strain evidence="9 10">SC-DP-2</strain>
    </source>
</reference>
<evidence type="ECO:0000313" key="10">
    <source>
        <dbReference type="Proteomes" id="UP000245609"/>
    </source>
</evidence>
<evidence type="ECO:0000256" key="7">
    <source>
        <dbReference type="ARBA" id="ARBA00023034"/>
    </source>
</evidence>
<dbReference type="AlphaFoldDB" id="A0A2T9ZHX8"/>
<dbReference type="Gene3D" id="3.30.1380.20">
    <property type="entry name" value="Trafficking protein particle complex subunit 3"/>
    <property type="match status" value="1"/>
</dbReference>
<evidence type="ECO:0000313" key="9">
    <source>
        <dbReference type="EMBL" id="PVV04195.1"/>
    </source>
</evidence>
<dbReference type="GO" id="GO:0016236">
    <property type="term" value="P:macroautophagy"/>
    <property type="evidence" value="ECO:0007669"/>
    <property type="project" value="UniProtKB-ARBA"/>
</dbReference>
<dbReference type="STRING" id="133381.A0A2T9ZHX8"/>
<dbReference type="OrthoDB" id="10262857at2759"/>
<dbReference type="GO" id="GO:0030008">
    <property type="term" value="C:TRAPP complex"/>
    <property type="evidence" value="ECO:0007669"/>
    <property type="project" value="InterPro"/>
</dbReference>
<keyword evidence="10" id="KW-1185">Reference proteome</keyword>
<dbReference type="GO" id="GO:0048193">
    <property type="term" value="P:Golgi vesicle transport"/>
    <property type="evidence" value="ECO:0007669"/>
    <property type="project" value="InterPro"/>
</dbReference>
<dbReference type="EMBL" id="MBFS01000151">
    <property type="protein sequence ID" value="PVV04195.1"/>
    <property type="molecule type" value="Genomic_DNA"/>
</dbReference>
<dbReference type="Proteomes" id="UP000245609">
    <property type="component" value="Unassembled WGS sequence"/>
</dbReference>
<comment type="similarity">
    <text evidence="3 8">Belongs to the TRAPP small subunits family. BET3 subfamily.</text>
</comment>
<dbReference type="SUPFAM" id="SSF111126">
    <property type="entry name" value="Ligand-binding domain in the NO signalling and Golgi transport"/>
    <property type="match status" value="1"/>
</dbReference>
<keyword evidence="5" id="KW-0256">Endoplasmic reticulum</keyword>
<sequence length="186" mass="21319">MSKNYKAIGEDIFKNKVEKISLEFFIFTYGSMVIQLIKDYDDYTMVNTTLEKLGYNMGIRLVDDFLSITQFKPCTDFKNVMEILTKVGFKVYLNIVPQLDFQSEIQCTLTLTDNPLAENVELPPDAIENGLWYSNWMTGVIRGALEQIQFIVTTEFTRDVLRGDDTTEIVVTLIKIADENVLAPED</sequence>
<evidence type="ECO:0000256" key="1">
    <source>
        <dbReference type="ARBA" id="ARBA00004222"/>
    </source>
</evidence>
<name>A0A2T9ZHX8_9FUNG</name>
<dbReference type="GO" id="GO:0005783">
    <property type="term" value="C:endoplasmic reticulum"/>
    <property type="evidence" value="ECO:0007669"/>
    <property type="project" value="UniProtKB-SubCell"/>
</dbReference>
<keyword evidence="4 8" id="KW-0813">Transport</keyword>
<dbReference type="Pfam" id="PF04051">
    <property type="entry name" value="TRAPP"/>
    <property type="match status" value="1"/>
</dbReference>
<evidence type="ECO:0000256" key="5">
    <source>
        <dbReference type="ARBA" id="ARBA00022824"/>
    </source>
</evidence>
<evidence type="ECO:0000256" key="2">
    <source>
        <dbReference type="ARBA" id="ARBA00004240"/>
    </source>
</evidence>
<keyword evidence="6 8" id="KW-0931">ER-Golgi transport</keyword>
<proteinExistence type="inferred from homology"/>
<evidence type="ECO:0000256" key="6">
    <source>
        <dbReference type="ARBA" id="ARBA00022892"/>
    </source>
</evidence>
<dbReference type="InterPro" id="IPR007194">
    <property type="entry name" value="TRAPP_component"/>
</dbReference>
<keyword evidence="7 8" id="KW-0333">Golgi apparatus</keyword>
<gene>
    <name evidence="9" type="ORF">BB560_001313</name>
</gene>
<dbReference type="GO" id="GO:0005794">
    <property type="term" value="C:Golgi apparatus"/>
    <property type="evidence" value="ECO:0007669"/>
    <property type="project" value="UniProtKB-SubCell"/>
</dbReference>
<protein>
    <recommendedName>
        <fullName evidence="8">Trafficking protein particle complex subunit BET3</fullName>
    </recommendedName>
</protein>
<dbReference type="PIRSF" id="PIRSF018293">
    <property type="entry name" value="TRAPP_I_complex_Bet3"/>
    <property type="match status" value="1"/>
</dbReference>
<accession>A0A2T9ZHX8</accession>
<evidence type="ECO:0000256" key="4">
    <source>
        <dbReference type="ARBA" id="ARBA00022448"/>
    </source>
</evidence>
<dbReference type="PANTHER" id="PTHR13048">
    <property type="entry name" value="TRAFFICKING PROTEIN PARTICLE COMPLEX SUBUNIT 3"/>
    <property type="match status" value="1"/>
</dbReference>
<evidence type="ECO:0000256" key="3">
    <source>
        <dbReference type="ARBA" id="ARBA00006218"/>
    </source>
</evidence>
<comment type="caution">
    <text evidence="9">The sequence shown here is derived from an EMBL/GenBank/DDBJ whole genome shotgun (WGS) entry which is preliminary data.</text>
</comment>
<dbReference type="InterPro" id="IPR016721">
    <property type="entry name" value="Bet3"/>
</dbReference>
<organism evidence="9 10">
    <name type="scientific">Smittium megazygosporum</name>
    <dbReference type="NCBI Taxonomy" id="133381"/>
    <lineage>
        <taxon>Eukaryota</taxon>
        <taxon>Fungi</taxon>
        <taxon>Fungi incertae sedis</taxon>
        <taxon>Zoopagomycota</taxon>
        <taxon>Kickxellomycotina</taxon>
        <taxon>Harpellomycetes</taxon>
        <taxon>Harpellales</taxon>
        <taxon>Legeriomycetaceae</taxon>
        <taxon>Smittium</taxon>
    </lineage>
</organism>
<comment type="subcellular location">
    <subcellularLocation>
        <location evidence="2">Endoplasmic reticulum</location>
    </subcellularLocation>
    <subcellularLocation>
        <location evidence="1 8">Golgi apparatus</location>
        <location evidence="1 8">cis-Golgi network</location>
    </subcellularLocation>
</comment>
<dbReference type="FunFam" id="3.30.1380.20:FF:000001">
    <property type="entry name" value="Trafficking protein particle complex subunit BET3"/>
    <property type="match status" value="1"/>
</dbReference>
<dbReference type="CDD" id="cd14942">
    <property type="entry name" value="TRAPPC3_bet3"/>
    <property type="match status" value="1"/>
</dbReference>